<evidence type="ECO:0000256" key="1">
    <source>
        <dbReference type="ARBA" id="ARBA00022679"/>
    </source>
</evidence>
<dbReference type="Pfam" id="PF02801">
    <property type="entry name" value="Ketoacyl-synt_C"/>
    <property type="match status" value="1"/>
</dbReference>
<name>A0ABU0N096_9FIRM</name>
<dbReference type="Proteomes" id="UP001232584">
    <property type="component" value="Unassembled WGS sequence"/>
</dbReference>
<dbReference type="Gene3D" id="3.40.47.10">
    <property type="match status" value="2"/>
</dbReference>
<feature type="domain" description="Beta-ketoacyl synthase C-terminal" evidence="2">
    <location>
        <begin position="82"/>
        <end position="142"/>
    </location>
</feature>
<evidence type="ECO:0000259" key="2">
    <source>
        <dbReference type="Pfam" id="PF02801"/>
    </source>
</evidence>
<proteinExistence type="predicted"/>
<reference evidence="3 4" key="1">
    <citation type="submission" date="2023-07" db="EMBL/GenBank/DDBJ databases">
        <title>Genomic Encyclopedia of Type Strains, Phase IV (KMG-IV): sequencing the most valuable type-strain genomes for metagenomic binning, comparative biology and taxonomic classification.</title>
        <authorList>
            <person name="Goeker M."/>
        </authorList>
    </citation>
    <scope>NUCLEOTIDE SEQUENCE [LARGE SCALE GENOMIC DNA]</scope>
    <source>
        <strain evidence="3 4">DSM 15049</strain>
    </source>
</reference>
<dbReference type="SUPFAM" id="SSF53901">
    <property type="entry name" value="Thiolase-like"/>
    <property type="match status" value="2"/>
</dbReference>
<dbReference type="InterPro" id="IPR014031">
    <property type="entry name" value="Ketoacyl_synth_C"/>
</dbReference>
<keyword evidence="4" id="KW-1185">Reference proteome</keyword>
<dbReference type="PANTHER" id="PTHR11712">
    <property type="entry name" value="POLYKETIDE SYNTHASE-RELATED"/>
    <property type="match status" value="1"/>
</dbReference>
<organism evidence="3 4">
    <name type="scientific">Paraclostridium ghonii</name>
    <dbReference type="NCBI Taxonomy" id="29358"/>
    <lineage>
        <taxon>Bacteria</taxon>
        <taxon>Bacillati</taxon>
        <taxon>Bacillota</taxon>
        <taxon>Clostridia</taxon>
        <taxon>Peptostreptococcales</taxon>
        <taxon>Peptostreptococcaceae</taxon>
        <taxon>Paraclostridium</taxon>
    </lineage>
</organism>
<protein>
    <recommendedName>
        <fullName evidence="2">Beta-ketoacyl synthase C-terminal domain-containing protein</fullName>
    </recommendedName>
</protein>
<dbReference type="InterPro" id="IPR000794">
    <property type="entry name" value="Beta-ketoacyl_synthase"/>
</dbReference>
<accession>A0ABU0N096</accession>
<sequence>MDLYENRYKGKKNITGRSTSELATKEALDAIKVSNIKVFDNDLLLVSAFTPEKFTPSTACLVQDNIGAEVFSKIVDLNKRENCDAYNMTAPASNGEGGVRAMKLTIKETGAKPEDLSYINAHETSTTYHDKFEISTIKTVLVKRYITFL</sequence>
<dbReference type="InterPro" id="IPR016039">
    <property type="entry name" value="Thiolase-like"/>
</dbReference>
<comment type="caution">
    <text evidence="3">The sequence shown here is derived from an EMBL/GenBank/DDBJ whole genome shotgun (WGS) entry which is preliminary data.</text>
</comment>
<evidence type="ECO:0000313" key="3">
    <source>
        <dbReference type="EMBL" id="MDQ0556535.1"/>
    </source>
</evidence>
<evidence type="ECO:0000313" key="4">
    <source>
        <dbReference type="Proteomes" id="UP001232584"/>
    </source>
</evidence>
<gene>
    <name evidence="3" type="ORF">QOZ92_001649</name>
</gene>
<dbReference type="EMBL" id="JAUSWG010000006">
    <property type="protein sequence ID" value="MDQ0556535.1"/>
    <property type="molecule type" value="Genomic_DNA"/>
</dbReference>
<keyword evidence="1" id="KW-0808">Transferase</keyword>
<dbReference type="PANTHER" id="PTHR11712:SF336">
    <property type="entry name" value="3-OXOACYL-[ACYL-CARRIER-PROTEIN] SYNTHASE, MITOCHONDRIAL"/>
    <property type="match status" value="1"/>
</dbReference>